<dbReference type="Pfam" id="PF13466">
    <property type="entry name" value="STAS_2"/>
    <property type="match status" value="1"/>
</dbReference>
<dbReference type="CDD" id="cd07043">
    <property type="entry name" value="STAS_anti-anti-sigma_factors"/>
    <property type="match status" value="1"/>
</dbReference>
<feature type="region of interest" description="Disordered" evidence="1">
    <location>
        <begin position="147"/>
        <end position="197"/>
    </location>
</feature>
<dbReference type="AlphaFoldDB" id="A0A6G8PVZ4"/>
<keyword evidence="4" id="KW-1185">Reference proteome</keyword>
<organism evidence="3 4">
    <name type="scientific">Rubrobacter marinus</name>
    <dbReference type="NCBI Taxonomy" id="2653852"/>
    <lineage>
        <taxon>Bacteria</taxon>
        <taxon>Bacillati</taxon>
        <taxon>Actinomycetota</taxon>
        <taxon>Rubrobacteria</taxon>
        <taxon>Rubrobacterales</taxon>
        <taxon>Rubrobacteraceae</taxon>
        <taxon>Rubrobacter</taxon>
    </lineage>
</organism>
<dbReference type="InterPro" id="IPR058548">
    <property type="entry name" value="MlaB-like_STAS"/>
</dbReference>
<dbReference type="EMBL" id="CP045121">
    <property type="protein sequence ID" value="QIN78374.1"/>
    <property type="molecule type" value="Genomic_DNA"/>
</dbReference>
<dbReference type="InterPro" id="IPR036513">
    <property type="entry name" value="STAS_dom_sf"/>
</dbReference>
<dbReference type="SUPFAM" id="SSF52091">
    <property type="entry name" value="SpoIIaa-like"/>
    <property type="match status" value="1"/>
</dbReference>
<name>A0A6G8PVZ4_9ACTN</name>
<evidence type="ECO:0000313" key="3">
    <source>
        <dbReference type="EMBL" id="QIN78374.1"/>
    </source>
</evidence>
<gene>
    <name evidence="3" type="ORF">GBA65_07375</name>
</gene>
<accession>A0A6G8PVZ4</accession>
<dbReference type="Proteomes" id="UP000502706">
    <property type="component" value="Chromosome"/>
</dbReference>
<dbReference type="Gene3D" id="3.30.750.24">
    <property type="entry name" value="STAS domain"/>
    <property type="match status" value="1"/>
</dbReference>
<evidence type="ECO:0000259" key="2">
    <source>
        <dbReference type="PROSITE" id="PS50801"/>
    </source>
</evidence>
<dbReference type="PROSITE" id="PS50801">
    <property type="entry name" value="STAS"/>
    <property type="match status" value="1"/>
</dbReference>
<evidence type="ECO:0000256" key="1">
    <source>
        <dbReference type="SAM" id="MobiDB-lite"/>
    </source>
</evidence>
<reference evidence="3 4" key="1">
    <citation type="submission" date="2019-10" db="EMBL/GenBank/DDBJ databases">
        <title>Rubrobacter sp nov SCSIO 52915 isolated from a deep-sea sediment in the South China Sea.</title>
        <authorList>
            <person name="Chen R.W."/>
        </authorList>
    </citation>
    <scope>NUCLEOTIDE SEQUENCE [LARGE SCALE GENOMIC DNA]</scope>
    <source>
        <strain evidence="3 4">SCSIO 52915</strain>
    </source>
</reference>
<protein>
    <submittedName>
        <fullName evidence="3">STAS domain-containing protein</fullName>
    </submittedName>
</protein>
<sequence>MRLGGGIDPPAETRTLQHVVRPLASSRSVQGWLALREEVDVENSTKIRIHEPSQVGILVELSGEFDVQARRALGKTLNSAASWGSPVRVDLSGVTFMDSACLWELVVEYWLYRENLALCNPSPQVELGVAACGLEGWIVFRPSEETASRTADGLPPKPREKSTEAAESTAGKTLLDTRKARKRRATDVAYRRRGPQG</sequence>
<feature type="domain" description="STAS" evidence="2">
    <location>
        <begin position="57"/>
        <end position="134"/>
    </location>
</feature>
<proteinExistence type="predicted"/>
<evidence type="ECO:0000313" key="4">
    <source>
        <dbReference type="Proteomes" id="UP000502706"/>
    </source>
</evidence>
<dbReference type="KEGG" id="rmar:GBA65_07375"/>
<dbReference type="InterPro" id="IPR002645">
    <property type="entry name" value="STAS_dom"/>
</dbReference>